<feature type="region of interest" description="Disordered" evidence="1">
    <location>
        <begin position="1"/>
        <end position="52"/>
    </location>
</feature>
<dbReference type="EMBL" id="JAPQKR010000015">
    <property type="protein sequence ID" value="KAJ5195130.1"/>
    <property type="molecule type" value="Genomic_DNA"/>
</dbReference>
<feature type="region of interest" description="Disordered" evidence="1">
    <location>
        <begin position="372"/>
        <end position="406"/>
    </location>
</feature>
<dbReference type="GeneID" id="83182931"/>
<dbReference type="Proteomes" id="UP001150904">
    <property type="component" value="Unassembled WGS sequence"/>
</dbReference>
<organism evidence="2 3">
    <name type="scientific">Penicillium cinerascens</name>
    <dbReference type="NCBI Taxonomy" id="70096"/>
    <lineage>
        <taxon>Eukaryota</taxon>
        <taxon>Fungi</taxon>
        <taxon>Dikarya</taxon>
        <taxon>Ascomycota</taxon>
        <taxon>Pezizomycotina</taxon>
        <taxon>Eurotiomycetes</taxon>
        <taxon>Eurotiomycetidae</taxon>
        <taxon>Eurotiales</taxon>
        <taxon>Aspergillaceae</taxon>
        <taxon>Penicillium</taxon>
    </lineage>
</organism>
<sequence>MGNLQSSSAKDESRRASRLSKPLTKKLAFSSPQLSRPEPDQPELATGLIGWQNPWVGSQISRDIRISYPKATEIPPTLFEAEPGAPEQSPNESPALSPTQSLKDQIPEPVAPRSGSLSTNPPIRRASYQPRIRTDYSQTPSVPEQPRRANSIQTSLQRHRSVIYESPIEDATSSNTAFLVGNQRFSLTRRRSLLTRPGVATRRTTGAVRRLPSPIGEPESSDDLMEPRGLQWPLPPCERTPLPFLLPARPTSPTDTRYTQLGALKLGSLRVVNGSASPCPSERIPHSTAPGLGLENAETVAKRGSTLEIPLLSEVKKSDDVPDSPFSFEKSPVMAVPRGSSVFPGEAEDEGIAMYDVPLEKSVMGTGVDQSTLRSLNKSDSGYSSATSVRSLQRSRTSASFDSQASSSCAADTTKNVYLGGDQSCGHGDKFQRHLSIQDAQAGNVPRPYPATTRWYDGSGPVTQPDAGLRARRSTLCAPRYTEYPEAPEPAVVETLYAFASQQEPRVYTGRTPPDDSFYKSAVDVSSRSSSSATLVATPSYQEIAGTNIRGRTHRPISGHHAYGNRDAWIDHSRSKSRYSSRMWCQGPSTDAPPLPTILSPDHLQAGIEKEAEFPLSEMYRGRSRSRSHDYRRKLTKASPQPEMFI</sequence>
<reference evidence="2" key="1">
    <citation type="submission" date="2022-12" db="EMBL/GenBank/DDBJ databases">
        <authorList>
            <person name="Petersen C."/>
        </authorList>
    </citation>
    <scope>NUCLEOTIDE SEQUENCE</scope>
    <source>
        <strain evidence="2">IBT 15544</strain>
    </source>
</reference>
<accession>A0A9W9MAB4</accession>
<dbReference type="OrthoDB" id="5341904at2759"/>
<dbReference type="RefSeq" id="XP_058305618.1">
    <property type="nucleotide sequence ID" value="XM_058455630.1"/>
</dbReference>
<protein>
    <submittedName>
        <fullName evidence="2">Uncharacterized protein</fullName>
    </submittedName>
</protein>
<evidence type="ECO:0000313" key="3">
    <source>
        <dbReference type="Proteomes" id="UP001150904"/>
    </source>
</evidence>
<feature type="region of interest" description="Disordered" evidence="1">
    <location>
        <begin position="615"/>
        <end position="646"/>
    </location>
</feature>
<evidence type="ECO:0000256" key="1">
    <source>
        <dbReference type="SAM" id="MobiDB-lite"/>
    </source>
</evidence>
<keyword evidence="3" id="KW-1185">Reference proteome</keyword>
<name>A0A9W9MAB4_9EURO</name>
<evidence type="ECO:0000313" key="2">
    <source>
        <dbReference type="EMBL" id="KAJ5195130.1"/>
    </source>
</evidence>
<feature type="compositionally biased region" description="Polar residues" evidence="1">
    <location>
        <begin position="88"/>
        <end position="103"/>
    </location>
</feature>
<feature type="region of interest" description="Disordered" evidence="1">
    <location>
        <begin position="75"/>
        <end position="156"/>
    </location>
</feature>
<feature type="compositionally biased region" description="Basic residues" evidence="1">
    <location>
        <begin position="622"/>
        <end position="636"/>
    </location>
</feature>
<feature type="compositionally biased region" description="Polar residues" evidence="1">
    <location>
        <begin position="135"/>
        <end position="156"/>
    </location>
</feature>
<reference evidence="2" key="2">
    <citation type="journal article" date="2023" name="IMA Fungus">
        <title>Comparative genomic study of the Penicillium genus elucidates a diverse pangenome and 15 lateral gene transfer events.</title>
        <authorList>
            <person name="Petersen C."/>
            <person name="Sorensen T."/>
            <person name="Nielsen M.R."/>
            <person name="Sondergaard T.E."/>
            <person name="Sorensen J.L."/>
            <person name="Fitzpatrick D.A."/>
            <person name="Frisvad J.C."/>
            <person name="Nielsen K.L."/>
        </authorList>
    </citation>
    <scope>NUCLEOTIDE SEQUENCE</scope>
    <source>
        <strain evidence="2">IBT 15544</strain>
    </source>
</reference>
<comment type="caution">
    <text evidence="2">The sequence shown here is derived from an EMBL/GenBank/DDBJ whole genome shotgun (WGS) entry which is preliminary data.</text>
</comment>
<feature type="compositionally biased region" description="Polar residues" evidence="1">
    <location>
        <begin position="372"/>
        <end position="394"/>
    </location>
</feature>
<proteinExistence type="predicted"/>
<gene>
    <name evidence="2" type="ORF">N7498_008568</name>
</gene>
<feature type="compositionally biased region" description="Low complexity" evidence="1">
    <location>
        <begin position="395"/>
        <end position="406"/>
    </location>
</feature>
<dbReference type="AlphaFoldDB" id="A0A9W9MAB4"/>